<sequence>MAMTALILQYVLLVFFILAIAYFIFFLKEKGIIRSNDYYGITYTILYQLENNEASTENVKRILRAVANAVDFVEKNYKTDNNKIKEEKALAYSRELIRDLKLTSEIGDRSLRFIIRLACALDKN</sequence>
<dbReference type="Proteomes" id="UP000190080">
    <property type="component" value="Unassembled WGS sequence"/>
</dbReference>
<name>A0A1V4IMX9_9CLOT</name>
<comment type="caution">
    <text evidence="2">The sequence shown here is derived from an EMBL/GenBank/DDBJ whole genome shotgun (WGS) entry which is preliminary data.</text>
</comment>
<keyword evidence="3" id="KW-1185">Reference proteome</keyword>
<evidence type="ECO:0000256" key="1">
    <source>
        <dbReference type="SAM" id="Phobius"/>
    </source>
</evidence>
<keyword evidence="1" id="KW-0812">Transmembrane</keyword>
<accession>A0A1V4IMX9</accession>
<dbReference type="EMBL" id="MZGV01000027">
    <property type="protein sequence ID" value="OPJ60847.1"/>
    <property type="molecule type" value="Genomic_DNA"/>
</dbReference>
<dbReference type="STRING" id="1450648.CLORY_25540"/>
<evidence type="ECO:0000313" key="2">
    <source>
        <dbReference type="EMBL" id="OPJ60847.1"/>
    </source>
</evidence>
<proteinExistence type="predicted"/>
<protein>
    <submittedName>
        <fullName evidence="2">Uncharacterized protein</fullName>
    </submittedName>
</protein>
<keyword evidence="1" id="KW-1133">Transmembrane helix</keyword>
<gene>
    <name evidence="2" type="ORF">CLORY_25540</name>
</gene>
<dbReference type="RefSeq" id="WP_242954410.1">
    <property type="nucleotide sequence ID" value="NZ_MZGV01000027.1"/>
</dbReference>
<evidence type="ECO:0000313" key="3">
    <source>
        <dbReference type="Proteomes" id="UP000190080"/>
    </source>
</evidence>
<organism evidence="2 3">
    <name type="scientific">Clostridium oryzae</name>
    <dbReference type="NCBI Taxonomy" id="1450648"/>
    <lineage>
        <taxon>Bacteria</taxon>
        <taxon>Bacillati</taxon>
        <taxon>Bacillota</taxon>
        <taxon>Clostridia</taxon>
        <taxon>Eubacteriales</taxon>
        <taxon>Clostridiaceae</taxon>
        <taxon>Clostridium</taxon>
    </lineage>
</organism>
<dbReference type="AlphaFoldDB" id="A0A1V4IMX9"/>
<feature type="transmembrane region" description="Helical" evidence="1">
    <location>
        <begin position="6"/>
        <end position="27"/>
    </location>
</feature>
<keyword evidence="1" id="KW-0472">Membrane</keyword>
<reference evidence="2 3" key="1">
    <citation type="submission" date="2017-03" db="EMBL/GenBank/DDBJ databases">
        <title>Genome sequence of Clostridium oryzae DSM 28571.</title>
        <authorList>
            <person name="Poehlein A."/>
            <person name="Daniel R."/>
        </authorList>
    </citation>
    <scope>NUCLEOTIDE SEQUENCE [LARGE SCALE GENOMIC DNA]</scope>
    <source>
        <strain evidence="2 3">DSM 28571</strain>
    </source>
</reference>